<gene>
    <name evidence="1" type="ORF">UFOPK2310_00411</name>
</gene>
<sequence length="140" mass="14832">MSSGSQLLAPKQRGSLTGRAAVLALVFGLLVLTLAVPVRSWFAQRAEISGLEANVSAARERVAGLQILQERWTDPAFVVAEARRRLHFVMPGEVGYTTIGADGLPTEAAVAGVSAGTWYDKIWSAVEQADQLAPATAVTQ</sequence>
<organism evidence="1">
    <name type="scientific">freshwater metagenome</name>
    <dbReference type="NCBI Taxonomy" id="449393"/>
    <lineage>
        <taxon>unclassified sequences</taxon>
        <taxon>metagenomes</taxon>
        <taxon>ecological metagenomes</taxon>
    </lineage>
</organism>
<evidence type="ECO:0000313" key="1">
    <source>
        <dbReference type="EMBL" id="CAB4667191.1"/>
    </source>
</evidence>
<name>A0A6J6LZD6_9ZZZZ</name>
<dbReference type="Pfam" id="PF04977">
    <property type="entry name" value="DivIC"/>
    <property type="match status" value="1"/>
</dbReference>
<accession>A0A6J6LZD6</accession>
<reference evidence="1" key="1">
    <citation type="submission" date="2020-05" db="EMBL/GenBank/DDBJ databases">
        <authorList>
            <person name="Chiriac C."/>
            <person name="Salcher M."/>
            <person name="Ghai R."/>
            <person name="Kavagutti S V."/>
        </authorList>
    </citation>
    <scope>NUCLEOTIDE SEQUENCE</scope>
</reference>
<proteinExistence type="predicted"/>
<protein>
    <submittedName>
        <fullName evidence="1">Unannotated protein</fullName>
    </submittedName>
</protein>
<dbReference type="InterPro" id="IPR007060">
    <property type="entry name" value="FtsL/DivIC"/>
</dbReference>
<dbReference type="EMBL" id="CAEZWW010000033">
    <property type="protein sequence ID" value="CAB4667191.1"/>
    <property type="molecule type" value="Genomic_DNA"/>
</dbReference>
<dbReference type="AlphaFoldDB" id="A0A6J6LZD6"/>